<evidence type="ECO:0000313" key="4">
    <source>
        <dbReference type="Proteomes" id="UP001447516"/>
    </source>
</evidence>
<keyword evidence="2" id="KW-0812">Transmembrane</keyword>
<reference evidence="3 4" key="1">
    <citation type="submission" date="2024-05" db="EMBL/GenBank/DDBJ databases">
        <title>Microbispora sp.ZYX-F-249.</title>
        <authorList>
            <person name="Xie H."/>
        </authorList>
    </citation>
    <scope>NUCLEOTIDE SEQUENCE [LARGE SCALE GENOMIC DNA]</scope>
    <source>
        <strain evidence="3 4">ZYX-F-249</strain>
    </source>
</reference>
<keyword evidence="2" id="KW-1133">Transmembrane helix</keyword>
<feature type="transmembrane region" description="Helical" evidence="2">
    <location>
        <begin position="113"/>
        <end position="138"/>
    </location>
</feature>
<evidence type="ECO:0000256" key="1">
    <source>
        <dbReference type="SAM" id="MobiDB-lite"/>
    </source>
</evidence>
<protein>
    <recommendedName>
        <fullName evidence="5">DUF2510 domain-containing protein</fullName>
    </recommendedName>
</protein>
<feature type="region of interest" description="Disordered" evidence="1">
    <location>
        <begin position="1"/>
        <end position="108"/>
    </location>
</feature>
<keyword evidence="4" id="KW-1185">Reference proteome</keyword>
<sequence>MAAPSGRPYSPDGRFWWDGRAWQPVQPPPPGSPAQQGLGVPPPPGFPEQQHPVVPPPPGPAARQGFSVPPQPPGPHAAQPYAVRQGQPYAPPDAAAPTPPGVASPGRRRGTGVFVLVTVGTLIAALALGAVTGAAIGLATAEPVTDASAPAFPGRFPTAKQRYLPKVTVDMVAVNWLQAANAWTCAKSAAPDPLTGAKMGMICRPGDAARHQMSVSIWYDGPDKVVSVKAGCKLGVGTKACTSLFAKMADTLLSPARSLRAKAEKWAGENADRAAVTAIGGIRLQTSPRPHSMEAVPAI</sequence>
<dbReference type="Proteomes" id="UP001447516">
    <property type="component" value="Unassembled WGS sequence"/>
</dbReference>
<dbReference type="EMBL" id="JBDJAW010000002">
    <property type="protein sequence ID" value="MEN3534034.1"/>
    <property type="molecule type" value="Genomic_DNA"/>
</dbReference>
<evidence type="ECO:0000313" key="3">
    <source>
        <dbReference type="EMBL" id="MEN3534034.1"/>
    </source>
</evidence>
<keyword evidence="2" id="KW-0472">Membrane</keyword>
<comment type="caution">
    <text evidence="3">The sequence shown here is derived from an EMBL/GenBank/DDBJ whole genome shotgun (WGS) entry which is preliminary data.</text>
</comment>
<accession>A0ABV0AFB4</accession>
<name>A0ABV0AFB4_9ACTN</name>
<organism evidence="3 4">
    <name type="scientific">Microbispora maris</name>
    <dbReference type="NCBI Taxonomy" id="3144104"/>
    <lineage>
        <taxon>Bacteria</taxon>
        <taxon>Bacillati</taxon>
        <taxon>Actinomycetota</taxon>
        <taxon>Actinomycetes</taxon>
        <taxon>Streptosporangiales</taxon>
        <taxon>Streptosporangiaceae</taxon>
        <taxon>Microbispora</taxon>
    </lineage>
</organism>
<proteinExistence type="predicted"/>
<gene>
    <name evidence="3" type="ORF">AAH991_02875</name>
</gene>
<evidence type="ECO:0008006" key="5">
    <source>
        <dbReference type="Google" id="ProtNLM"/>
    </source>
</evidence>
<evidence type="ECO:0000256" key="2">
    <source>
        <dbReference type="SAM" id="Phobius"/>
    </source>
</evidence>
<dbReference type="RefSeq" id="WP_346224146.1">
    <property type="nucleotide sequence ID" value="NZ_JBDJAW010000002.1"/>
</dbReference>